<accession>T1AL03</accession>
<comment type="caution">
    <text evidence="1">The sequence shown here is derived from an EMBL/GenBank/DDBJ whole genome shotgun (WGS) entry which is preliminary data.</text>
</comment>
<name>T1AL03_9ZZZZ</name>
<gene>
    <name evidence="1" type="ORF">B1A_15819</name>
</gene>
<evidence type="ECO:0000313" key="1">
    <source>
        <dbReference type="EMBL" id="EQD42725.1"/>
    </source>
</evidence>
<dbReference type="EMBL" id="AUZX01011615">
    <property type="protein sequence ID" value="EQD42725.1"/>
    <property type="molecule type" value="Genomic_DNA"/>
</dbReference>
<reference evidence="1" key="2">
    <citation type="journal article" date="2014" name="ISME J.">
        <title>Microbial stratification in low pH oxic and suboxic macroscopic growths along an acid mine drainage.</title>
        <authorList>
            <person name="Mendez-Garcia C."/>
            <person name="Mesa V."/>
            <person name="Sprenger R.R."/>
            <person name="Richter M."/>
            <person name="Diez M.S."/>
            <person name="Solano J."/>
            <person name="Bargiela R."/>
            <person name="Golyshina O.V."/>
            <person name="Manteca A."/>
            <person name="Ramos J.L."/>
            <person name="Gallego J.R."/>
            <person name="Llorente I."/>
            <person name="Martins Dos Santos V.A."/>
            <person name="Jensen O.N."/>
            <person name="Pelaez A.I."/>
            <person name="Sanchez J."/>
            <person name="Ferrer M."/>
        </authorList>
    </citation>
    <scope>NUCLEOTIDE SEQUENCE</scope>
</reference>
<sequence>CLRSLLGIEPLVSSGELWMHPVLMEGMEYLKVSGIPIAGARVTVETDGNDTAVNGLPPGVKFLSGFRLLGQDSLA</sequence>
<organism evidence="1">
    <name type="scientific">mine drainage metagenome</name>
    <dbReference type="NCBI Taxonomy" id="410659"/>
    <lineage>
        <taxon>unclassified sequences</taxon>
        <taxon>metagenomes</taxon>
        <taxon>ecological metagenomes</taxon>
    </lineage>
</organism>
<reference evidence="1" key="1">
    <citation type="submission" date="2013-08" db="EMBL/GenBank/DDBJ databases">
        <authorList>
            <person name="Mendez C."/>
            <person name="Richter M."/>
            <person name="Ferrer M."/>
            <person name="Sanchez J."/>
        </authorList>
    </citation>
    <scope>NUCLEOTIDE SEQUENCE</scope>
</reference>
<feature type="non-terminal residue" evidence="1">
    <location>
        <position position="1"/>
    </location>
</feature>
<protein>
    <submittedName>
        <fullName evidence="1">Uncharacterized protein</fullName>
    </submittedName>
</protein>
<proteinExistence type="predicted"/>
<dbReference type="AlphaFoldDB" id="T1AL03"/>